<gene>
    <name evidence="2" type="ordered locus">Tcur_3183</name>
</gene>
<dbReference type="OrthoDB" id="5125216at2"/>
<evidence type="ECO:0008006" key="4">
    <source>
        <dbReference type="Google" id="ProtNLM"/>
    </source>
</evidence>
<proteinExistence type="predicted"/>
<dbReference type="AlphaFoldDB" id="D1A9N8"/>
<dbReference type="STRING" id="471852.Tcur_3183"/>
<feature type="region of interest" description="Disordered" evidence="1">
    <location>
        <begin position="35"/>
        <end position="138"/>
    </location>
</feature>
<sequence length="138" mass="14268">MKIRIPFLAGLAVGYVLGTKAGRERYEQIVQQSRKLAEHPRVQETTEALRAKSGELAGTAKQKMGGKRHAETGGPADEVGERVPTAQRTGAETPGTGERRFSDTPAGVAGRTGAGPAGAGGPGKGPKETGTPGRRGPR</sequence>
<feature type="compositionally biased region" description="Basic and acidic residues" evidence="1">
    <location>
        <begin position="35"/>
        <end position="53"/>
    </location>
</feature>
<organism evidence="2 3">
    <name type="scientific">Thermomonospora curvata (strain ATCC 19995 / DSM 43183 / JCM 3096 / KCTC 9072 / NBRC 15933 / NCIMB 10081 / Henssen B9)</name>
    <dbReference type="NCBI Taxonomy" id="471852"/>
    <lineage>
        <taxon>Bacteria</taxon>
        <taxon>Bacillati</taxon>
        <taxon>Actinomycetota</taxon>
        <taxon>Actinomycetes</taxon>
        <taxon>Streptosporangiales</taxon>
        <taxon>Thermomonosporaceae</taxon>
        <taxon>Thermomonospora</taxon>
    </lineage>
</organism>
<dbReference type="KEGG" id="tcu:Tcur_3183"/>
<name>D1A9N8_THECD</name>
<accession>D1A9N8</accession>
<dbReference type="eggNOG" id="ENOG5033C8D">
    <property type="taxonomic scope" value="Bacteria"/>
</dbReference>
<protein>
    <recommendedName>
        <fullName evidence="4">YtxH domain-containing protein</fullName>
    </recommendedName>
</protein>
<dbReference type="Proteomes" id="UP000001918">
    <property type="component" value="Chromosome"/>
</dbReference>
<dbReference type="EMBL" id="CP001738">
    <property type="protein sequence ID" value="ACY98724.1"/>
    <property type="molecule type" value="Genomic_DNA"/>
</dbReference>
<evidence type="ECO:0000256" key="1">
    <source>
        <dbReference type="SAM" id="MobiDB-lite"/>
    </source>
</evidence>
<evidence type="ECO:0000313" key="3">
    <source>
        <dbReference type="Proteomes" id="UP000001918"/>
    </source>
</evidence>
<dbReference type="RefSeq" id="WP_012853508.1">
    <property type="nucleotide sequence ID" value="NC_013510.1"/>
</dbReference>
<keyword evidence="3" id="KW-1185">Reference proteome</keyword>
<dbReference type="HOGENOM" id="CLU_142819_0_0_11"/>
<reference evidence="2 3" key="1">
    <citation type="journal article" date="2011" name="Stand. Genomic Sci.">
        <title>Complete genome sequence of Thermomonospora curvata type strain (B9).</title>
        <authorList>
            <person name="Chertkov O."/>
            <person name="Sikorski J."/>
            <person name="Nolan M."/>
            <person name="Lapidus A."/>
            <person name="Lucas S."/>
            <person name="Del Rio T.G."/>
            <person name="Tice H."/>
            <person name="Cheng J.F."/>
            <person name="Goodwin L."/>
            <person name="Pitluck S."/>
            <person name="Liolios K."/>
            <person name="Ivanova N."/>
            <person name="Mavromatis K."/>
            <person name="Mikhailova N."/>
            <person name="Ovchinnikova G."/>
            <person name="Pati A."/>
            <person name="Chen A."/>
            <person name="Palaniappan K."/>
            <person name="Djao O.D."/>
            <person name="Land M."/>
            <person name="Hauser L."/>
            <person name="Chang Y.J."/>
            <person name="Jeffries C.D."/>
            <person name="Brettin T."/>
            <person name="Han C."/>
            <person name="Detter J.C."/>
            <person name="Rohde M."/>
            <person name="Goker M."/>
            <person name="Woyke T."/>
            <person name="Bristow J."/>
            <person name="Eisen J.A."/>
            <person name="Markowitz V."/>
            <person name="Hugenholtz P."/>
            <person name="Klenk H.P."/>
            <person name="Kyrpides N.C."/>
        </authorList>
    </citation>
    <scope>NUCLEOTIDE SEQUENCE [LARGE SCALE GENOMIC DNA]</scope>
    <source>
        <strain evidence="3">ATCC 19995 / DSM 43183 / JCM 3096 / KCTC 9072 / NBRC 15933 / NCIMB 10081 / Henssen B9</strain>
    </source>
</reference>
<evidence type="ECO:0000313" key="2">
    <source>
        <dbReference type="EMBL" id="ACY98724.1"/>
    </source>
</evidence>
<feature type="compositionally biased region" description="Gly residues" evidence="1">
    <location>
        <begin position="110"/>
        <end position="124"/>
    </location>
</feature>